<protein>
    <submittedName>
        <fullName evidence="3">ThuA domain-containing protein</fullName>
    </submittedName>
</protein>
<name>A0AAE3ERJ7_9FLAO</name>
<gene>
    <name evidence="3" type="ORF">L3X37_13540</name>
</gene>
<dbReference type="InterPro" id="IPR029010">
    <property type="entry name" value="ThuA-like"/>
</dbReference>
<sequence length="262" mass="29990">MKKIALAILCIFTLINMQANNEGIEILKKKKVLIFTKNGLSLNGKKGYVHKNIPNSIRALEAICKLEKIETVASEDASLFTDESLAQFDAIIFSNANNEVFDTEEQRKAFQKYIRNGGGFVGIHSSNAVARDWPWYWALVGGKFVRHAPHQEFDVVVTDPNHPSTEFLNKKWKVDDECYYSNNLNPDIHVLLSADMTTVEDKKKSEYPNNVFGDYFPLCWSHKFDGGRQWYTALGHDAETYDDPTFRKHLRGGILWVLKLKK</sequence>
<feature type="domain" description="ThuA-like" evidence="2">
    <location>
        <begin position="42"/>
        <end position="257"/>
    </location>
</feature>
<feature type="signal peptide" evidence="1">
    <location>
        <begin position="1"/>
        <end position="19"/>
    </location>
</feature>
<comment type="caution">
    <text evidence="3">The sequence shown here is derived from an EMBL/GenBank/DDBJ whole genome shotgun (WGS) entry which is preliminary data.</text>
</comment>
<dbReference type="RefSeq" id="WP_237240704.1">
    <property type="nucleotide sequence ID" value="NZ_JAKKDU010000018.1"/>
</dbReference>
<organism evidence="3 4">
    <name type="scientific">Wocania arenilitoris</name>
    <dbReference type="NCBI Taxonomy" id="2044858"/>
    <lineage>
        <taxon>Bacteria</taxon>
        <taxon>Pseudomonadati</taxon>
        <taxon>Bacteroidota</taxon>
        <taxon>Flavobacteriia</taxon>
        <taxon>Flavobacteriales</taxon>
        <taxon>Flavobacteriaceae</taxon>
        <taxon>Wocania</taxon>
    </lineage>
</organism>
<feature type="chain" id="PRO_5042139581" evidence="1">
    <location>
        <begin position="20"/>
        <end position="262"/>
    </location>
</feature>
<evidence type="ECO:0000259" key="2">
    <source>
        <dbReference type="Pfam" id="PF06283"/>
    </source>
</evidence>
<dbReference type="PANTHER" id="PTHR40469:SF2">
    <property type="entry name" value="GALACTOSE-BINDING DOMAIN-LIKE SUPERFAMILY PROTEIN"/>
    <property type="match status" value="1"/>
</dbReference>
<keyword evidence="4" id="KW-1185">Reference proteome</keyword>
<evidence type="ECO:0000256" key="1">
    <source>
        <dbReference type="SAM" id="SignalP"/>
    </source>
</evidence>
<reference evidence="3" key="1">
    <citation type="submission" date="2022-01" db="EMBL/GenBank/DDBJ databases">
        <title>Draft genome sequence of Sabulilitoribacter arenilitoris KCTC 52401.</title>
        <authorList>
            <person name="Oh J.-S."/>
        </authorList>
    </citation>
    <scope>NUCLEOTIDE SEQUENCE</scope>
    <source>
        <strain evidence="3">HMF6543</strain>
    </source>
</reference>
<dbReference type="AlphaFoldDB" id="A0AAE3ERJ7"/>
<dbReference type="Gene3D" id="3.40.50.880">
    <property type="match status" value="1"/>
</dbReference>
<proteinExistence type="predicted"/>
<accession>A0AAE3ERJ7</accession>
<dbReference type="Pfam" id="PF06283">
    <property type="entry name" value="ThuA"/>
    <property type="match status" value="1"/>
</dbReference>
<evidence type="ECO:0000313" key="4">
    <source>
        <dbReference type="Proteomes" id="UP001199795"/>
    </source>
</evidence>
<keyword evidence="1" id="KW-0732">Signal</keyword>
<dbReference type="PANTHER" id="PTHR40469">
    <property type="entry name" value="SECRETED GLYCOSYL HYDROLASE"/>
    <property type="match status" value="1"/>
</dbReference>
<evidence type="ECO:0000313" key="3">
    <source>
        <dbReference type="EMBL" id="MCF7569372.1"/>
    </source>
</evidence>
<dbReference type="Proteomes" id="UP001199795">
    <property type="component" value="Unassembled WGS sequence"/>
</dbReference>
<dbReference type="EMBL" id="JAKKDU010000018">
    <property type="protein sequence ID" value="MCF7569372.1"/>
    <property type="molecule type" value="Genomic_DNA"/>
</dbReference>
<dbReference type="SUPFAM" id="SSF52317">
    <property type="entry name" value="Class I glutamine amidotransferase-like"/>
    <property type="match status" value="1"/>
</dbReference>
<dbReference type="InterPro" id="IPR029062">
    <property type="entry name" value="Class_I_gatase-like"/>
</dbReference>